<dbReference type="OrthoDB" id="5822246at2759"/>
<feature type="chain" id="PRO_5043601826" evidence="2">
    <location>
        <begin position="25"/>
        <end position="297"/>
    </location>
</feature>
<accession>A0A8R1U7U7</accession>
<feature type="compositionally biased region" description="Basic and acidic residues" evidence="1">
    <location>
        <begin position="44"/>
        <end position="75"/>
    </location>
</feature>
<name>A0A2A6CR72_PRIPA</name>
<gene>
    <name evidence="3" type="primary">WBGene00094842</name>
</gene>
<dbReference type="SMART" id="SM00120">
    <property type="entry name" value="HX"/>
    <property type="match status" value="2"/>
</dbReference>
<feature type="signal peptide" evidence="2">
    <location>
        <begin position="1"/>
        <end position="24"/>
    </location>
</feature>
<dbReference type="SUPFAM" id="SSF50923">
    <property type="entry name" value="Hemopexin-like domain"/>
    <property type="match status" value="1"/>
</dbReference>
<proteinExistence type="predicted"/>
<dbReference type="GO" id="GO:0004222">
    <property type="term" value="F:metalloendopeptidase activity"/>
    <property type="evidence" value="ECO:0000318"/>
    <property type="project" value="GO_Central"/>
</dbReference>
<dbReference type="GO" id="GO:0030198">
    <property type="term" value="P:extracellular matrix organization"/>
    <property type="evidence" value="ECO:0000318"/>
    <property type="project" value="GO_Central"/>
</dbReference>
<dbReference type="GO" id="GO:0030574">
    <property type="term" value="P:collagen catabolic process"/>
    <property type="evidence" value="ECO:0000318"/>
    <property type="project" value="GO_Central"/>
</dbReference>
<keyword evidence="4" id="KW-1185">Reference proteome</keyword>
<protein>
    <submittedName>
        <fullName evidence="3">Uncharacterized protein</fullName>
    </submittedName>
</protein>
<feature type="region of interest" description="Disordered" evidence="1">
    <location>
        <begin position="26"/>
        <end position="77"/>
    </location>
</feature>
<dbReference type="AlphaFoldDB" id="A0A2A6CR72"/>
<sequence length="297" mass="34116">MTIQCQMKPFLILLLLSCAYLTSSTSDLHRRPEPDTVPSLPHIGRTEKWKMIRESGQDPTHRRRASKGERTDRSRRLAPWRRIRPLDELLPRPNRPPRALSIGNCPKKFDAVTRGSNGRTYLFAGERVYQSWMEDGLNQKASFAITEMFAGGPHRVSAVSTNSRSGVTTLYYGRSSYRFRWNEEAQRFHIARNSPKQLNQNITVTPSSAFEWDGHQVLLDGPVFITYDAYWNIETFKSQTLTYFPGIPRDVVGIILDKGNTVFFYTKRNTIQVYDRVKHKTSAEFPIGVSDYAGCFL</sequence>
<dbReference type="InterPro" id="IPR018487">
    <property type="entry name" value="Hemopexin-like_repeat"/>
</dbReference>
<dbReference type="Gene3D" id="2.110.10.10">
    <property type="entry name" value="Hemopexin-like domain"/>
    <property type="match status" value="1"/>
</dbReference>
<keyword evidence="2" id="KW-0732">Signal</keyword>
<dbReference type="InterPro" id="IPR036375">
    <property type="entry name" value="Hemopexin-like_dom_sf"/>
</dbReference>
<accession>A0A2A6CR72</accession>
<reference evidence="3" key="2">
    <citation type="submission" date="2022-06" db="UniProtKB">
        <authorList>
            <consortium name="EnsemblMetazoa"/>
        </authorList>
    </citation>
    <scope>IDENTIFICATION</scope>
    <source>
        <strain evidence="3">PS312</strain>
    </source>
</reference>
<evidence type="ECO:0000313" key="4">
    <source>
        <dbReference type="Proteomes" id="UP000005239"/>
    </source>
</evidence>
<reference evidence="4" key="1">
    <citation type="journal article" date="2008" name="Nat. Genet.">
        <title>The Pristionchus pacificus genome provides a unique perspective on nematode lifestyle and parasitism.</title>
        <authorList>
            <person name="Dieterich C."/>
            <person name="Clifton S.W."/>
            <person name="Schuster L.N."/>
            <person name="Chinwalla A."/>
            <person name="Delehaunty K."/>
            <person name="Dinkelacker I."/>
            <person name="Fulton L."/>
            <person name="Fulton R."/>
            <person name="Godfrey J."/>
            <person name="Minx P."/>
            <person name="Mitreva M."/>
            <person name="Roeseler W."/>
            <person name="Tian H."/>
            <person name="Witte H."/>
            <person name="Yang S.P."/>
            <person name="Wilson R.K."/>
            <person name="Sommer R.J."/>
        </authorList>
    </citation>
    <scope>NUCLEOTIDE SEQUENCE [LARGE SCALE GENOMIC DNA]</scope>
    <source>
        <strain evidence="4">PS312</strain>
    </source>
</reference>
<evidence type="ECO:0000256" key="1">
    <source>
        <dbReference type="SAM" id="MobiDB-lite"/>
    </source>
</evidence>
<organism evidence="3 4">
    <name type="scientific">Pristionchus pacificus</name>
    <name type="common">Parasitic nematode worm</name>
    <dbReference type="NCBI Taxonomy" id="54126"/>
    <lineage>
        <taxon>Eukaryota</taxon>
        <taxon>Metazoa</taxon>
        <taxon>Ecdysozoa</taxon>
        <taxon>Nematoda</taxon>
        <taxon>Chromadorea</taxon>
        <taxon>Rhabditida</taxon>
        <taxon>Rhabditina</taxon>
        <taxon>Diplogasteromorpha</taxon>
        <taxon>Diplogasteroidea</taxon>
        <taxon>Neodiplogasteridae</taxon>
        <taxon>Pristionchus</taxon>
    </lineage>
</organism>
<evidence type="ECO:0000313" key="3">
    <source>
        <dbReference type="EnsemblMetazoa" id="PPA05288.1"/>
    </source>
</evidence>
<dbReference type="Proteomes" id="UP000005239">
    <property type="component" value="Unassembled WGS sequence"/>
</dbReference>
<evidence type="ECO:0000256" key="2">
    <source>
        <dbReference type="SAM" id="SignalP"/>
    </source>
</evidence>
<dbReference type="EnsemblMetazoa" id="PPA05288.1">
    <property type="protein sequence ID" value="PPA05288.1"/>
    <property type="gene ID" value="WBGene00094842"/>
</dbReference>